<dbReference type="EMBL" id="JAFNAA010000002">
    <property type="protein sequence ID" value="MBO1106961.1"/>
    <property type="molecule type" value="Genomic_DNA"/>
</dbReference>
<evidence type="ECO:0000256" key="1">
    <source>
        <dbReference type="ARBA" id="ARBA00022428"/>
    </source>
</evidence>
<dbReference type="NCBIfam" id="NF008340">
    <property type="entry name" value="PRK11126.1"/>
    <property type="match status" value="1"/>
</dbReference>
<dbReference type="InterPro" id="IPR022485">
    <property type="entry name" value="SHCHC_synthase_MenH"/>
</dbReference>
<comment type="catalytic activity">
    <reaction evidence="3">
        <text>5-enolpyruvoyl-6-hydroxy-2-succinyl-cyclohex-3-ene-1-carboxylate = (1R,6R)-6-hydroxy-2-succinyl-cyclohexa-2,4-diene-1-carboxylate + pyruvate</text>
        <dbReference type="Rhea" id="RHEA:25597"/>
        <dbReference type="ChEBI" id="CHEBI:15361"/>
        <dbReference type="ChEBI" id="CHEBI:58689"/>
        <dbReference type="ChEBI" id="CHEBI:58818"/>
        <dbReference type="EC" id="4.2.99.20"/>
    </reaction>
</comment>
<dbReference type="HAMAP" id="MF_01660">
    <property type="entry name" value="MenH"/>
    <property type="match status" value="1"/>
</dbReference>
<dbReference type="GO" id="GO:0009234">
    <property type="term" value="P:menaquinone biosynthetic process"/>
    <property type="evidence" value="ECO:0007669"/>
    <property type="project" value="UniProtKB-UniRule"/>
</dbReference>
<dbReference type="InterPro" id="IPR000073">
    <property type="entry name" value="AB_hydrolase_1"/>
</dbReference>
<sequence length="299" mass="32866">MPLSVKTQSVEAQVSPQNSSTLHCVCRGDTAQSAQGKPWLVWLHGFLGNGDDWQAVTDQLADYPLLTVDLPGHGGSTGFSVRSMAEVNRLLTATLAAQGIHDYWLIGYSMGGRIAAYHATQTANGLPPQGLRGLILEGAHPGLPQEEQCLGRWYHDRRWAERFRREPLADVLRDWYRQPVFADLNPTQRSELQQRRAANDGRALAMMLEGSSLGRQPQMGQPLRDLPLPFHYLCGETDLKFVTLARQHGYPLALIPQAGHNAHYGNPTAYAAQIRAILAQASATERASTLPSAETADAR</sequence>
<evidence type="ECO:0000313" key="7">
    <source>
        <dbReference type="Proteomes" id="UP000664658"/>
    </source>
</evidence>
<comment type="pathway">
    <text evidence="3">Quinol/quinone metabolism; 1,4-dihydroxy-2-naphthoate biosynthesis; 1,4-dihydroxy-2-naphthoate from chorismate: step 3/7.</text>
</comment>
<evidence type="ECO:0000313" key="6">
    <source>
        <dbReference type="EMBL" id="MBO1106961.1"/>
    </source>
</evidence>
<keyword evidence="2 3" id="KW-0456">Lyase</keyword>
<evidence type="ECO:0000256" key="4">
    <source>
        <dbReference type="NCBIfam" id="TIGR03695"/>
    </source>
</evidence>
<dbReference type="UniPathway" id="UPA01057">
    <property type="reaction ID" value="UER00900"/>
</dbReference>
<accession>A0A8I2B1H4</accession>
<dbReference type="SUPFAM" id="SSF53474">
    <property type="entry name" value="alpha/beta-Hydrolases"/>
    <property type="match status" value="1"/>
</dbReference>
<comment type="subunit">
    <text evidence="3">Monomer.</text>
</comment>
<gene>
    <name evidence="3 6" type="primary">menH</name>
    <name evidence="6" type="ORF">J2R62_01770</name>
</gene>
<dbReference type="NCBIfam" id="TIGR03695">
    <property type="entry name" value="menH_SHCHC"/>
    <property type="match status" value="1"/>
</dbReference>
<dbReference type="PANTHER" id="PTHR42916">
    <property type="entry name" value="2-SUCCINYL-5-ENOLPYRUVYL-6-HYDROXY-3-CYCLOHEXENE-1-CARBOXYLATE SYNTHASE"/>
    <property type="match status" value="1"/>
</dbReference>
<evidence type="ECO:0000259" key="5">
    <source>
        <dbReference type="Pfam" id="PF00561"/>
    </source>
</evidence>
<evidence type="ECO:0000256" key="2">
    <source>
        <dbReference type="ARBA" id="ARBA00023239"/>
    </source>
</evidence>
<dbReference type="GO" id="GO:0070205">
    <property type="term" value="F:2-succinyl-6-hydroxy-2,4-cyclohexadiene-1-carboxylate synthase activity"/>
    <property type="evidence" value="ECO:0007669"/>
    <property type="project" value="UniProtKB-UniRule"/>
</dbReference>
<dbReference type="PANTHER" id="PTHR42916:SF1">
    <property type="entry name" value="PROTEIN PHYLLO, CHLOROPLASTIC"/>
    <property type="match status" value="1"/>
</dbReference>
<name>A0A8I2B1H4_PLESH</name>
<dbReference type="Pfam" id="PF00561">
    <property type="entry name" value="Abhydrolase_1"/>
    <property type="match status" value="1"/>
</dbReference>
<proteinExistence type="inferred from homology"/>
<dbReference type="RefSeq" id="WP_207541524.1">
    <property type="nucleotide sequence ID" value="NZ_JAFNAA010000002.1"/>
</dbReference>
<comment type="caution">
    <text evidence="6">The sequence shown here is derived from an EMBL/GenBank/DDBJ whole genome shotgun (WGS) entry which is preliminary data.</text>
</comment>
<dbReference type="Proteomes" id="UP000664658">
    <property type="component" value="Unassembled WGS sequence"/>
</dbReference>
<organism evidence="6 7">
    <name type="scientific">Plesiomonas shigelloides</name>
    <name type="common">Aeromonas shigelloides</name>
    <dbReference type="NCBI Taxonomy" id="703"/>
    <lineage>
        <taxon>Bacteria</taxon>
        <taxon>Pseudomonadati</taxon>
        <taxon>Pseudomonadota</taxon>
        <taxon>Gammaproteobacteria</taxon>
        <taxon>Enterobacterales</taxon>
        <taxon>Enterobacteriaceae</taxon>
        <taxon>Plesiomonas</taxon>
    </lineage>
</organism>
<dbReference type="EC" id="4.2.99.20" evidence="3 4"/>
<feature type="domain" description="AB hydrolase-1" evidence="5">
    <location>
        <begin position="38"/>
        <end position="228"/>
    </location>
</feature>
<dbReference type="InterPro" id="IPR029058">
    <property type="entry name" value="AB_hydrolase_fold"/>
</dbReference>
<comment type="function">
    <text evidence="3">Catalyzes a proton abstraction reaction that results in 2,5-elimination of pyruvate from 2-succinyl-5-enolpyruvyl-6-hydroxy-3-cyclohexene-1-carboxylate (SEPHCHC) and the formation of 2-succinyl-6-hydroxy-2,4-cyclohexadiene-1-carboxylate (SHCHC).</text>
</comment>
<dbReference type="Gene3D" id="3.40.50.1820">
    <property type="entry name" value="alpha/beta hydrolase"/>
    <property type="match status" value="1"/>
</dbReference>
<evidence type="ECO:0000256" key="3">
    <source>
        <dbReference type="HAMAP-Rule" id="MF_01660"/>
    </source>
</evidence>
<reference evidence="6" key="1">
    <citation type="submission" date="2021-03" db="EMBL/GenBank/DDBJ databases">
        <title>Plesiomonas shigelloides zfcc0051, isolated from zebrafish feces.</title>
        <authorList>
            <person name="Vanderhoek Z."/>
            <person name="Gaulke C."/>
        </authorList>
    </citation>
    <scope>NUCLEOTIDE SEQUENCE</scope>
    <source>
        <strain evidence="6">Zfcc0051</strain>
    </source>
</reference>
<dbReference type="UniPathway" id="UPA00079"/>
<keyword evidence="1 3" id="KW-0474">Menaquinone biosynthesis</keyword>
<comment type="pathway">
    <text evidence="3">Quinol/quinone metabolism; menaquinone biosynthesis.</text>
</comment>
<dbReference type="AlphaFoldDB" id="A0A8I2B1H4"/>
<protein>
    <recommendedName>
        <fullName evidence="3 4">2-succinyl-6-hydroxy-2,4-cyclohexadiene-1-carboxylate synthase</fullName>
        <shortName evidence="3">SHCHC synthase</shortName>
        <ecNumber evidence="3 4">4.2.99.20</ecNumber>
    </recommendedName>
</protein>
<comment type="similarity">
    <text evidence="3">Belongs to the AB hydrolase superfamily. MenH family.</text>
</comment>